<dbReference type="InterPro" id="IPR042070">
    <property type="entry name" value="PucR_C-HTH_sf"/>
</dbReference>
<feature type="domain" description="PucR-like N-terminal" evidence="2">
    <location>
        <begin position="5"/>
        <end position="171"/>
    </location>
</feature>
<accession>A0ABV6TNR4</accession>
<name>A0ABV6TNR4_9ACTN</name>
<comment type="caution">
    <text evidence="3">The sequence shown here is derived from an EMBL/GenBank/DDBJ whole genome shotgun (WGS) entry which is preliminary data.</text>
</comment>
<sequence length="402" mass="43633">MAGPWAALPGTLAAELRKEQRSTAAEVIRQIRQHVPEFSRPLDGNFGYGIQRGVETALAEFADLVEGGAAPAAERGEDRWRVYWVLGRGEFAEGRSLDALQAAYRLGARVAWRRYARAARRAGMGADQVVLLAEAVFAHIDEISAVSVRGYAEAQADKAGALGRRRHHLLGRIVSGSDPSALEQAALAAGWTLPETVACVALGPPAERDRTHRRLPPAVLADLDGPDPYLLVPDPATAFGDLAFAGALDVRGAVVGPTVPLAMAADSLRWARTLLARLERPAGIVRCEERLPELLLLGDQPLVRLFTDRRLRPLDDLTPKQATRLATTLLVWLQSHRGSAPEVADQLALHPQTVRQRLRRIEELFGSALDDPDARFELEVALRFRLLGPGPGVSEARPPAMP</sequence>
<dbReference type="PANTHER" id="PTHR33744:SF1">
    <property type="entry name" value="DNA-BINDING TRANSCRIPTIONAL ACTIVATOR ADER"/>
    <property type="match status" value="1"/>
</dbReference>
<organism evidence="3 4">
    <name type="scientific">Streptomyces noboritoensis</name>
    <dbReference type="NCBI Taxonomy" id="67337"/>
    <lineage>
        <taxon>Bacteria</taxon>
        <taxon>Bacillati</taxon>
        <taxon>Actinomycetota</taxon>
        <taxon>Actinomycetes</taxon>
        <taxon>Kitasatosporales</taxon>
        <taxon>Streptomycetaceae</taxon>
        <taxon>Streptomyces</taxon>
    </lineage>
</organism>
<evidence type="ECO:0000259" key="2">
    <source>
        <dbReference type="Pfam" id="PF25906"/>
    </source>
</evidence>
<dbReference type="InterPro" id="IPR025736">
    <property type="entry name" value="PucR_C-HTH_dom"/>
</dbReference>
<gene>
    <name evidence="3" type="ORF">ACFH04_27405</name>
</gene>
<dbReference type="InterPro" id="IPR051448">
    <property type="entry name" value="CdaR-like_regulators"/>
</dbReference>
<dbReference type="RefSeq" id="WP_394322265.1">
    <property type="nucleotide sequence ID" value="NZ_JBHMQV010000009.1"/>
</dbReference>
<dbReference type="Pfam" id="PF13556">
    <property type="entry name" value="HTH_30"/>
    <property type="match status" value="1"/>
</dbReference>
<reference evidence="3 4" key="1">
    <citation type="submission" date="2024-09" db="EMBL/GenBank/DDBJ databases">
        <authorList>
            <person name="Sun Q."/>
            <person name="Mori K."/>
        </authorList>
    </citation>
    <scope>NUCLEOTIDE SEQUENCE [LARGE SCALE GENOMIC DNA]</scope>
    <source>
        <strain evidence="3 4">JCM 4557</strain>
    </source>
</reference>
<evidence type="ECO:0000313" key="4">
    <source>
        <dbReference type="Proteomes" id="UP001589887"/>
    </source>
</evidence>
<dbReference type="Pfam" id="PF25906">
    <property type="entry name" value="PucR-like_N"/>
    <property type="match status" value="1"/>
</dbReference>
<dbReference type="EMBL" id="JBHMQV010000009">
    <property type="protein sequence ID" value="MFC0847404.1"/>
    <property type="molecule type" value="Genomic_DNA"/>
</dbReference>
<dbReference type="InterPro" id="IPR058663">
    <property type="entry name" value="PucR-like_N"/>
</dbReference>
<protein>
    <submittedName>
        <fullName evidence="3">PucR family transcriptional regulator</fullName>
    </submittedName>
</protein>
<evidence type="ECO:0000259" key="1">
    <source>
        <dbReference type="Pfam" id="PF13556"/>
    </source>
</evidence>
<dbReference type="PANTHER" id="PTHR33744">
    <property type="entry name" value="CARBOHYDRATE DIACID REGULATOR"/>
    <property type="match status" value="1"/>
</dbReference>
<feature type="domain" description="PucR C-terminal helix-turn-helix" evidence="1">
    <location>
        <begin position="325"/>
        <end position="383"/>
    </location>
</feature>
<keyword evidence="4" id="KW-1185">Reference proteome</keyword>
<dbReference type="Proteomes" id="UP001589887">
    <property type="component" value="Unassembled WGS sequence"/>
</dbReference>
<dbReference type="Gene3D" id="1.10.10.2840">
    <property type="entry name" value="PucR C-terminal helix-turn-helix domain"/>
    <property type="match status" value="1"/>
</dbReference>
<proteinExistence type="predicted"/>
<evidence type="ECO:0000313" key="3">
    <source>
        <dbReference type="EMBL" id="MFC0847404.1"/>
    </source>
</evidence>